<keyword evidence="2" id="KW-0732">Signal</keyword>
<feature type="region of interest" description="Disordered" evidence="1">
    <location>
        <begin position="486"/>
        <end position="554"/>
    </location>
</feature>
<dbReference type="EMBL" id="UIVS01000004">
    <property type="protein sequence ID" value="SVP94476.1"/>
    <property type="molecule type" value="Genomic_DNA"/>
</dbReference>
<name>A0A3B0NHD4_THEAN</name>
<dbReference type="EMBL" id="UIVT01000004">
    <property type="protein sequence ID" value="SVP93998.1"/>
    <property type="molecule type" value="Genomic_DNA"/>
</dbReference>
<dbReference type="AlphaFoldDB" id="A0A3B0NHD4"/>
<sequence>MTNLIIKIIFIAFNILILSTTHVTCVFNIDDQKFELIDLKNVNTNKYSIILSENDPNAVKIVPKNDNFVDMVLISDQVLWLKKGAERCSEILLTKVAEHHVLASLKLVYRKKYSVISFAIDHDTIFDTGNVSSFLILNDIYQTATQEAENKISEDKSVKGSYEESELYESFNIGWEFDKLYFLSTDEPGSKFSKVYEPVGGVKINKIFHFGNLVCEASKDEKSFIRIEVNSNDTSETMFLLVKAENDTTKYFRFNIDWAALSREKYYKFLGDFTKKFAPVDSTDSTSKSDIKEVTSGVDQENCLHIVRDGLYPSNFEKYSLNLSNIKIIRLSPSDISTIPTTKKLKIWGYEIGLRKEFQVTEIFLTKISDKSIVVEISVRHEGVRDKNLCFIRTSGNGKFSVISEKDLFDMFLSDFIKNVKMEKLKHLSMLPNIKGKEITKLPKEILDIILPDHLSGTDIATQTEEFYTPTHKKVAKIQHTYAPKHEMHTQTGPVIEPTEQETIPKTKLTHKVDSKKLSTSGHTKAKQSVKEESPAHSKTDSVDKKKLRTTKKSEESSFLVNKDMIFFIILLLIC</sequence>
<feature type="chain" id="PRO_5033367043" evidence="2">
    <location>
        <begin position="26"/>
        <end position="575"/>
    </location>
</feature>
<gene>
    <name evidence="3" type="ORF">TAT_000299600</name>
    <name evidence="4" type="ORF">TAV_000299700</name>
</gene>
<accession>A0A3B0NHD4</accession>
<dbReference type="VEuPathDB" id="PiroplasmaDB:TA17210"/>
<evidence type="ECO:0000256" key="2">
    <source>
        <dbReference type="SAM" id="SignalP"/>
    </source>
</evidence>
<organism evidence="3">
    <name type="scientific">Theileria annulata</name>
    <dbReference type="NCBI Taxonomy" id="5874"/>
    <lineage>
        <taxon>Eukaryota</taxon>
        <taxon>Sar</taxon>
        <taxon>Alveolata</taxon>
        <taxon>Apicomplexa</taxon>
        <taxon>Aconoidasida</taxon>
        <taxon>Piroplasmida</taxon>
        <taxon>Theileriidae</taxon>
        <taxon>Theileria</taxon>
    </lineage>
</organism>
<protein>
    <submittedName>
        <fullName evidence="3">Uncharacterized protein</fullName>
    </submittedName>
</protein>
<feature type="signal peptide" evidence="2">
    <location>
        <begin position="1"/>
        <end position="25"/>
    </location>
</feature>
<evidence type="ECO:0000313" key="4">
    <source>
        <dbReference type="EMBL" id="SVP94476.1"/>
    </source>
</evidence>
<evidence type="ECO:0000256" key="1">
    <source>
        <dbReference type="SAM" id="MobiDB-lite"/>
    </source>
</evidence>
<evidence type="ECO:0000313" key="3">
    <source>
        <dbReference type="EMBL" id="SVP93998.1"/>
    </source>
</evidence>
<reference evidence="3" key="1">
    <citation type="submission" date="2018-07" db="EMBL/GenBank/DDBJ databases">
        <authorList>
            <person name="Quirk P.G."/>
            <person name="Krulwich T.A."/>
        </authorList>
    </citation>
    <scope>NUCLEOTIDE SEQUENCE</scope>
    <source>
        <strain evidence="3">Anand</strain>
    </source>
</reference>
<proteinExistence type="predicted"/>
<feature type="compositionally biased region" description="Basic and acidic residues" evidence="1">
    <location>
        <begin position="529"/>
        <end position="545"/>
    </location>
</feature>